<dbReference type="EMBL" id="CP064782">
    <property type="protein sequence ID" value="QWT48522.1"/>
    <property type="molecule type" value="Genomic_DNA"/>
</dbReference>
<reference evidence="1" key="1">
    <citation type="submission" date="2020-11" db="EMBL/GenBank/DDBJ databases">
        <title>Azospira inquinata sp. nov.</title>
        <authorList>
            <person name="Moe W.M."/>
            <person name="Mikes M.C."/>
        </authorList>
    </citation>
    <scope>NUCLEOTIDE SEQUENCE</scope>
    <source>
        <strain evidence="1">Azo-3</strain>
    </source>
</reference>
<evidence type="ECO:0000313" key="2">
    <source>
        <dbReference type="Proteomes" id="UP000683428"/>
    </source>
</evidence>
<dbReference type="Proteomes" id="UP000683428">
    <property type="component" value="Chromosome"/>
</dbReference>
<dbReference type="KEGG" id="aiq:Azoinq_11770"/>
<proteinExistence type="predicted"/>
<name>A0A975SLI0_9RHOO</name>
<keyword evidence="2" id="KW-1185">Reference proteome</keyword>
<gene>
    <name evidence="1" type="ORF">Azoinq_11770</name>
</gene>
<dbReference type="AlphaFoldDB" id="A0A975SLI0"/>
<accession>A0A975SLI0</accession>
<protein>
    <submittedName>
        <fullName evidence="1">Uncharacterized protein</fullName>
    </submittedName>
</protein>
<organism evidence="1 2">
    <name type="scientific">Azospira inquinata</name>
    <dbReference type="NCBI Taxonomy" id="2785627"/>
    <lineage>
        <taxon>Bacteria</taxon>
        <taxon>Pseudomonadati</taxon>
        <taxon>Pseudomonadota</taxon>
        <taxon>Betaproteobacteria</taxon>
        <taxon>Rhodocyclales</taxon>
        <taxon>Rhodocyclaceae</taxon>
        <taxon>Azospira</taxon>
    </lineage>
</organism>
<sequence>MLSSLSPFDYSPTAAYRSLASLGQGGGAVAAQAQGDGAKAAATAALDSAATPVSSQTTSLLTDPTGAGGGSAWVQAATAEFAETLGNYFRSSGLSDVGEPMLAVTSSGEVRVINAHPSAQAIQALFQAHPELKQQLEAIGVAAGQSANLVRSGFVSYGEANARGTASAPAGAYQQASQGGGESVNFCLVLTPTGPEMLFPGSVRAMA</sequence>
<dbReference type="RefSeq" id="WP_216128852.1">
    <property type="nucleotide sequence ID" value="NZ_CP064782.1"/>
</dbReference>
<evidence type="ECO:0000313" key="1">
    <source>
        <dbReference type="EMBL" id="QWT48522.1"/>
    </source>
</evidence>